<dbReference type="PROSITE" id="PS51782">
    <property type="entry name" value="LYSM"/>
    <property type="match status" value="1"/>
</dbReference>
<organism evidence="6 7">
    <name type="scientific">Hymenoscyphus albidus</name>
    <dbReference type="NCBI Taxonomy" id="595503"/>
    <lineage>
        <taxon>Eukaryota</taxon>
        <taxon>Fungi</taxon>
        <taxon>Dikarya</taxon>
        <taxon>Ascomycota</taxon>
        <taxon>Pezizomycotina</taxon>
        <taxon>Leotiomycetes</taxon>
        <taxon>Helotiales</taxon>
        <taxon>Helotiaceae</taxon>
        <taxon>Hymenoscyphus</taxon>
    </lineage>
</organism>
<dbReference type="PROSITE" id="PS51683">
    <property type="entry name" value="SAM_OMT_II"/>
    <property type="match status" value="1"/>
</dbReference>
<dbReference type="Proteomes" id="UP000701801">
    <property type="component" value="Unassembled WGS sequence"/>
</dbReference>
<accession>A0A9N9PXN3</accession>
<evidence type="ECO:0000259" key="5">
    <source>
        <dbReference type="PROSITE" id="PS51782"/>
    </source>
</evidence>
<dbReference type="OrthoDB" id="2410195at2759"/>
<dbReference type="SUPFAM" id="SSF46785">
    <property type="entry name" value="Winged helix' DNA-binding domain"/>
    <property type="match status" value="1"/>
</dbReference>
<comment type="caution">
    <text evidence="6">The sequence shown here is derived from an EMBL/GenBank/DDBJ whole genome shotgun (WGS) entry which is preliminary data.</text>
</comment>
<dbReference type="EMBL" id="CAJVRM010000272">
    <property type="protein sequence ID" value="CAG8978658.1"/>
    <property type="molecule type" value="Genomic_DNA"/>
</dbReference>
<dbReference type="InterPro" id="IPR036388">
    <property type="entry name" value="WH-like_DNA-bd_sf"/>
</dbReference>
<keyword evidence="2" id="KW-0808">Transferase</keyword>
<dbReference type="PANTHER" id="PTHR43712:SF4">
    <property type="entry name" value="O-METHYLTRANSFERASE DOMAIN-CONTAINING PROTEIN"/>
    <property type="match status" value="1"/>
</dbReference>
<keyword evidence="3" id="KW-0949">S-adenosyl-L-methionine</keyword>
<keyword evidence="7" id="KW-1185">Reference proteome</keyword>
<dbReference type="InterPro" id="IPR012967">
    <property type="entry name" value="COMT_dimerisation"/>
</dbReference>
<dbReference type="InterPro" id="IPR001077">
    <property type="entry name" value="COMT_C"/>
</dbReference>
<dbReference type="InterPro" id="IPR018392">
    <property type="entry name" value="LysM"/>
</dbReference>
<keyword evidence="4" id="KW-0732">Signal</keyword>
<sequence length="569" mass="63597">MQFLLLSLATFAGVAVASPLAGISLFDRRQDNCTTYSSVAAGTVCYHTPSDCSAKYLVQADETCTTIAARFNNFTLSQFYYWNPDVGQTCFGLRAFVPVCINTPWYTFVPPVQSAAGTIVDASAKPVPVMPSITSPCKKFELVGSGQRVDSMVAENKITLDDFLTWNAYIDKTNPVAWDGYWMESALKQLKLAIAEGVEKDQRPEYMLQIQHLAYSLEETNETNHRYGQGVIGIFRCACVKVALNLGIFEQLAASEGPLSLRDIVKRTGGNEVLLNRLMRFLSAIGTVQETGKGQFIANNVTKNLAERVAKAGISHFFETTAPLAQSLPRYLEENKYQNPDHELNTTFQAAHKTNLSTFEWMAEHPDHLAFFNDYMALRREPNVTWLTVYPVQEETKDWDPSKAVFVDVGGGIGHQCAQFKEKYPDVPGLIILQDMPHSIAVALNTPKVENMVHDFFEPQPIKGAKFYHMRGILHDHCSYKARQALEATKSAMTSESILLIDEMIFPEVCVNSHCASIDITKLEVLAGMERTEEQWKATLEDVGLELVNSYTYNPLSYESVINVRLPMV</sequence>
<evidence type="ECO:0000256" key="1">
    <source>
        <dbReference type="ARBA" id="ARBA00022603"/>
    </source>
</evidence>
<dbReference type="GO" id="GO:0008171">
    <property type="term" value="F:O-methyltransferase activity"/>
    <property type="evidence" value="ECO:0007669"/>
    <property type="project" value="InterPro"/>
</dbReference>
<dbReference type="CDD" id="cd00118">
    <property type="entry name" value="LysM"/>
    <property type="match status" value="1"/>
</dbReference>
<dbReference type="Gene3D" id="1.10.10.10">
    <property type="entry name" value="Winged helix-like DNA-binding domain superfamily/Winged helix DNA-binding domain"/>
    <property type="match status" value="1"/>
</dbReference>
<dbReference type="Pfam" id="PF08100">
    <property type="entry name" value="Dimerisation"/>
    <property type="match status" value="1"/>
</dbReference>
<feature type="signal peptide" evidence="4">
    <location>
        <begin position="1"/>
        <end position="17"/>
    </location>
</feature>
<dbReference type="InterPro" id="IPR036390">
    <property type="entry name" value="WH_DNA-bd_sf"/>
</dbReference>
<feature type="chain" id="PRO_5040372750" description="LysM domain-containing protein" evidence="4">
    <location>
        <begin position="18"/>
        <end position="569"/>
    </location>
</feature>
<evidence type="ECO:0000313" key="6">
    <source>
        <dbReference type="EMBL" id="CAG8978658.1"/>
    </source>
</evidence>
<dbReference type="InterPro" id="IPR029063">
    <property type="entry name" value="SAM-dependent_MTases_sf"/>
</dbReference>
<evidence type="ECO:0000256" key="3">
    <source>
        <dbReference type="ARBA" id="ARBA00022691"/>
    </source>
</evidence>
<gene>
    <name evidence="6" type="ORF">HYALB_00011754</name>
</gene>
<protein>
    <recommendedName>
        <fullName evidence="5">LysM domain-containing protein</fullName>
    </recommendedName>
</protein>
<reference evidence="6" key="1">
    <citation type="submission" date="2021-07" db="EMBL/GenBank/DDBJ databases">
        <authorList>
            <person name="Durling M."/>
        </authorList>
    </citation>
    <scope>NUCLEOTIDE SEQUENCE</scope>
</reference>
<evidence type="ECO:0000313" key="7">
    <source>
        <dbReference type="Proteomes" id="UP000701801"/>
    </source>
</evidence>
<evidence type="ECO:0000256" key="2">
    <source>
        <dbReference type="ARBA" id="ARBA00022679"/>
    </source>
</evidence>
<dbReference type="Pfam" id="PF00891">
    <property type="entry name" value="Methyltransf_2"/>
    <property type="match status" value="1"/>
</dbReference>
<dbReference type="Gene3D" id="3.40.50.150">
    <property type="entry name" value="Vaccinia Virus protein VP39"/>
    <property type="match status" value="1"/>
</dbReference>
<keyword evidence="1" id="KW-0489">Methyltransferase</keyword>
<feature type="domain" description="LysM" evidence="5">
    <location>
        <begin position="54"/>
        <end position="101"/>
    </location>
</feature>
<dbReference type="Gene3D" id="3.10.350.10">
    <property type="entry name" value="LysM domain"/>
    <property type="match status" value="1"/>
</dbReference>
<dbReference type="GO" id="GO:0046983">
    <property type="term" value="F:protein dimerization activity"/>
    <property type="evidence" value="ECO:0007669"/>
    <property type="project" value="InterPro"/>
</dbReference>
<dbReference type="GO" id="GO:0032259">
    <property type="term" value="P:methylation"/>
    <property type="evidence" value="ECO:0007669"/>
    <property type="project" value="UniProtKB-KW"/>
</dbReference>
<dbReference type="PANTHER" id="PTHR43712">
    <property type="entry name" value="PUTATIVE (AFU_ORTHOLOGUE AFUA_4G14580)-RELATED"/>
    <property type="match status" value="1"/>
</dbReference>
<name>A0A9N9PXN3_9HELO</name>
<dbReference type="InterPro" id="IPR036779">
    <property type="entry name" value="LysM_dom_sf"/>
</dbReference>
<dbReference type="InterPro" id="IPR016461">
    <property type="entry name" value="COMT-like"/>
</dbReference>
<dbReference type="AlphaFoldDB" id="A0A9N9PXN3"/>
<evidence type="ECO:0000256" key="4">
    <source>
        <dbReference type="SAM" id="SignalP"/>
    </source>
</evidence>
<proteinExistence type="predicted"/>
<dbReference type="SUPFAM" id="SSF53335">
    <property type="entry name" value="S-adenosyl-L-methionine-dependent methyltransferases"/>
    <property type="match status" value="1"/>
</dbReference>